<organism evidence="2 3">
    <name type="scientific">Frankliniella occidentalis</name>
    <name type="common">Western flower thrips</name>
    <name type="synonym">Euthrips occidentalis</name>
    <dbReference type="NCBI Taxonomy" id="133901"/>
    <lineage>
        <taxon>Eukaryota</taxon>
        <taxon>Metazoa</taxon>
        <taxon>Ecdysozoa</taxon>
        <taxon>Arthropoda</taxon>
        <taxon>Hexapoda</taxon>
        <taxon>Insecta</taxon>
        <taxon>Pterygota</taxon>
        <taxon>Neoptera</taxon>
        <taxon>Paraneoptera</taxon>
        <taxon>Thysanoptera</taxon>
        <taxon>Terebrantia</taxon>
        <taxon>Thripoidea</taxon>
        <taxon>Thripidae</taxon>
        <taxon>Frankliniella</taxon>
    </lineage>
</organism>
<feature type="compositionally biased region" description="Pro residues" evidence="1">
    <location>
        <begin position="105"/>
        <end position="115"/>
    </location>
</feature>
<evidence type="ECO:0000313" key="2">
    <source>
        <dbReference type="Proteomes" id="UP000504606"/>
    </source>
</evidence>
<feature type="compositionally biased region" description="Pro residues" evidence="1">
    <location>
        <begin position="183"/>
        <end position="193"/>
    </location>
</feature>
<dbReference type="Proteomes" id="UP000504606">
    <property type="component" value="Unplaced"/>
</dbReference>
<proteinExistence type="predicted"/>
<dbReference type="RefSeq" id="XP_052133144.1">
    <property type="nucleotide sequence ID" value="XM_052277184.1"/>
</dbReference>
<accession>A0A9C6XD07</accession>
<feature type="non-terminal residue" evidence="3">
    <location>
        <position position="235"/>
    </location>
</feature>
<name>A0A9C6XD07_FRAOC</name>
<evidence type="ECO:0000313" key="3">
    <source>
        <dbReference type="RefSeq" id="XP_052133144.1"/>
    </source>
</evidence>
<feature type="compositionally biased region" description="Basic and acidic residues" evidence="1">
    <location>
        <begin position="17"/>
        <end position="34"/>
    </location>
</feature>
<keyword evidence="2" id="KW-1185">Reference proteome</keyword>
<feature type="compositionally biased region" description="Low complexity" evidence="1">
    <location>
        <begin position="80"/>
        <end position="95"/>
    </location>
</feature>
<feature type="region of interest" description="Disordered" evidence="1">
    <location>
        <begin position="1"/>
        <end position="132"/>
    </location>
</feature>
<gene>
    <name evidence="3" type="primary">LOC127752290</name>
</gene>
<evidence type="ECO:0000256" key="1">
    <source>
        <dbReference type="SAM" id="MobiDB-lite"/>
    </source>
</evidence>
<dbReference type="KEGG" id="foc:127752290"/>
<dbReference type="GeneID" id="127752290"/>
<sequence length="235" mass="24980">MSLQTPPSQRRPLARQASEDLKDLKDLKDMKDLWGRSSPRPAQGGRQGVRNTSRPASGGHQPRRSSASPMRPRPVRLAWAASPTPSPAAGSPAPSELVAKRCPSVQPPPPRPPPASASVLPSRCGAMSMSRQQLAERLRRAWQDRRPSLDIFLASTEPHEDDDDDALSLISARSALGDEPLVQPAPRPAPSPRTPSAGATGRGRGRGVLRPRGSMASPGPSPTVPVRSLGQACPQ</sequence>
<feature type="region of interest" description="Disordered" evidence="1">
    <location>
        <begin position="153"/>
        <end position="235"/>
    </location>
</feature>
<protein>
    <submittedName>
        <fullName evidence="3">Translation initiation factor IF-2-like</fullName>
    </submittedName>
</protein>
<reference evidence="3" key="1">
    <citation type="submission" date="2025-08" db="UniProtKB">
        <authorList>
            <consortium name="RefSeq"/>
        </authorList>
    </citation>
    <scope>IDENTIFICATION</scope>
    <source>
        <tissue evidence="3">Whole organism</tissue>
    </source>
</reference>
<dbReference type="AlphaFoldDB" id="A0A9C6XD07"/>